<evidence type="ECO:0000256" key="2">
    <source>
        <dbReference type="SAM" id="Phobius"/>
    </source>
</evidence>
<feature type="transmembrane region" description="Helical" evidence="2">
    <location>
        <begin position="282"/>
        <end position="302"/>
    </location>
</feature>
<protein>
    <submittedName>
        <fullName evidence="3">PepSY-associated TM region</fullName>
    </submittedName>
</protein>
<dbReference type="PANTHER" id="PTHR34219:SF3">
    <property type="entry name" value="BLL7967 PROTEIN"/>
    <property type="match status" value="1"/>
</dbReference>
<name>A0A1M5I1H3_9SPHI</name>
<proteinExistence type="predicted"/>
<feature type="transmembrane region" description="Helical" evidence="2">
    <location>
        <begin position="20"/>
        <end position="44"/>
    </location>
</feature>
<organism evidence="3 4">
    <name type="scientific">Pedobacter caeni</name>
    <dbReference type="NCBI Taxonomy" id="288992"/>
    <lineage>
        <taxon>Bacteria</taxon>
        <taxon>Pseudomonadati</taxon>
        <taxon>Bacteroidota</taxon>
        <taxon>Sphingobacteriia</taxon>
        <taxon>Sphingobacteriales</taxon>
        <taxon>Sphingobacteriaceae</taxon>
        <taxon>Pedobacter</taxon>
    </lineage>
</organism>
<keyword evidence="2" id="KW-1133">Transmembrane helix</keyword>
<keyword evidence="2" id="KW-0812">Transmembrane</keyword>
<feature type="region of interest" description="Disordered" evidence="1">
    <location>
        <begin position="109"/>
        <end position="174"/>
    </location>
</feature>
<dbReference type="Pfam" id="PF03929">
    <property type="entry name" value="PepSY_TM"/>
    <property type="match status" value="1"/>
</dbReference>
<dbReference type="EMBL" id="FQUQ01000004">
    <property type="protein sequence ID" value="SHG22095.1"/>
    <property type="molecule type" value="Genomic_DNA"/>
</dbReference>
<dbReference type="STRING" id="288992.SAMN04488522_104923"/>
<evidence type="ECO:0000313" key="3">
    <source>
        <dbReference type="EMBL" id="SHG22095.1"/>
    </source>
</evidence>
<evidence type="ECO:0000313" key="4">
    <source>
        <dbReference type="Proteomes" id="UP000184287"/>
    </source>
</evidence>
<feature type="compositionally biased region" description="Basic and acidic residues" evidence="1">
    <location>
        <begin position="109"/>
        <end position="173"/>
    </location>
</feature>
<keyword evidence="4" id="KW-1185">Reference proteome</keyword>
<dbReference type="Proteomes" id="UP000184287">
    <property type="component" value="Unassembled WGS sequence"/>
</dbReference>
<evidence type="ECO:0000256" key="1">
    <source>
        <dbReference type="SAM" id="MobiDB-lite"/>
    </source>
</evidence>
<accession>A0A1M5I1H3</accession>
<feature type="transmembrane region" description="Helical" evidence="2">
    <location>
        <begin position="228"/>
        <end position="252"/>
    </location>
</feature>
<keyword evidence="2" id="KW-0472">Membrane</keyword>
<gene>
    <name evidence="3" type="ORF">SAMN04488522_104923</name>
</gene>
<dbReference type="PANTHER" id="PTHR34219">
    <property type="entry name" value="IRON-REGULATED INNER MEMBRANE PROTEIN-RELATED"/>
    <property type="match status" value="1"/>
</dbReference>
<sequence length="474" mass="52542">MKYSAPRSAWQITRKLFNDIHLWLGLASGIIVILVCLSGTLYVFNTEVKEMATPELYKVERTAGAVALPIEELIAKVKSNTGGKVVSVRIPADPNRTYQFMVKMKEEKKKGEGKTALDDKNKTLVNDLAKEGQRNKEEISKSEKGKDEKGKTEKGKGEKGKGGKDKPSEEKRPSAFAVNPYTGVVIGNISETKSTAASFMKTMFSLHRWLLLDKIEKPIFGELENRKLGSYISGAATILFTLGVITGMVIWFPQKLKSWKQGLKIKWTGSWKRTNHDLHNSLGFYACIFLFLMGITGPQWSFPWYREALRKTLGTYQPEGFEPPKDPVSVIKAGAGNAAPLSIAEYLKKADAVLPYPGDYSISLAKDSISAIAITKNKVGFFAPSAGDKLLLDQYTAGVLKIDVFKDKPFNERISGSIKALHLGDVYGMFTKIIYFLACLIATSLPVTGTLIWLNKLKKKKKKVKQKPAMQLSA</sequence>
<dbReference type="InterPro" id="IPR005625">
    <property type="entry name" value="PepSY-ass_TM"/>
</dbReference>
<dbReference type="RefSeq" id="WP_073233813.1">
    <property type="nucleotide sequence ID" value="NZ_FQUQ01000004.1"/>
</dbReference>
<dbReference type="AlphaFoldDB" id="A0A1M5I1H3"/>
<reference evidence="4" key="1">
    <citation type="submission" date="2016-11" db="EMBL/GenBank/DDBJ databases">
        <authorList>
            <person name="Varghese N."/>
            <person name="Submissions S."/>
        </authorList>
    </citation>
    <scope>NUCLEOTIDE SEQUENCE [LARGE SCALE GENOMIC DNA]</scope>
    <source>
        <strain evidence="4">DSM 16990</strain>
    </source>
</reference>
<dbReference type="OrthoDB" id="111691at2"/>
<feature type="transmembrane region" description="Helical" evidence="2">
    <location>
        <begin position="433"/>
        <end position="454"/>
    </location>
</feature>